<evidence type="ECO:0000256" key="2">
    <source>
        <dbReference type="ARBA" id="ARBA00023239"/>
    </source>
</evidence>
<dbReference type="InterPro" id="IPR007085">
    <property type="entry name" value="DNA/pantothenate-metab_flavo_C"/>
</dbReference>
<dbReference type="KEGG" id="din:Selin_2415"/>
<evidence type="ECO:0000313" key="8">
    <source>
        <dbReference type="Proteomes" id="UP000002572"/>
    </source>
</evidence>
<dbReference type="AlphaFoldDB" id="E6W551"/>
<dbReference type="EMBL" id="CP002432">
    <property type="protein sequence ID" value="ADU67130.1"/>
    <property type="molecule type" value="Genomic_DNA"/>
</dbReference>
<dbReference type="Gene3D" id="3.40.50.1950">
    <property type="entry name" value="Flavin prenyltransferase-like"/>
    <property type="match status" value="1"/>
</dbReference>
<dbReference type="Pfam" id="PF02441">
    <property type="entry name" value="Flavoprotein"/>
    <property type="match status" value="1"/>
</dbReference>
<feature type="active site" description="Proton donor" evidence="3">
    <location>
        <position position="153"/>
    </location>
</feature>
<evidence type="ECO:0000259" key="6">
    <source>
        <dbReference type="Pfam" id="PF04127"/>
    </source>
</evidence>
<feature type="binding site" evidence="3">
    <location>
        <position position="321"/>
    </location>
    <ligand>
        <name>CTP</name>
        <dbReference type="ChEBI" id="CHEBI:37563"/>
    </ligand>
</feature>
<keyword evidence="3" id="KW-0460">Magnesium</keyword>
<dbReference type="OrthoDB" id="9802554at2"/>
<dbReference type="PANTHER" id="PTHR14359">
    <property type="entry name" value="HOMO-OLIGOMERIC FLAVIN CONTAINING CYS DECARBOXYLASE FAMILY"/>
    <property type="match status" value="1"/>
</dbReference>
<feature type="domain" description="DNA/pantothenate metabolism flavoprotein C-terminal" evidence="6">
    <location>
        <begin position="182"/>
        <end position="391"/>
    </location>
</feature>
<feature type="domain" description="Flavoprotein" evidence="5">
    <location>
        <begin position="1"/>
        <end position="169"/>
    </location>
</feature>
<keyword evidence="1 3" id="KW-0210">Decarboxylase</keyword>
<name>E6W551_DESIS</name>
<dbReference type="EC" id="6.3.2.5" evidence="3"/>
<dbReference type="InterPro" id="IPR005252">
    <property type="entry name" value="CoaBC"/>
</dbReference>
<feature type="region of interest" description="Phosphopantothenate--cysteine ligase" evidence="3">
    <location>
        <begin position="186"/>
        <end position="397"/>
    </location>
</feature>
<comment type="cofactor">
    <cofactor evidence="3">
        <name>FMN</name>
        <dbReference type="ChEBI" id="CHEBI:58210"/>
    </cofactor>
    <text evidence="3">Binds 1 FMN per subunit.</text>
</comment>
<evidence type="ECO:0000256" key="1">
    <source>
        <dbReference type="ARBA" id="ARBA00022793"/>
    </source>
</evidence>
<dbReference type="HAMAP" id="MF_02225">
    <property type="entry name" value="CoaBC"/>
    <property type="match status" value="1"/>
</dbReference>
<evidence type="ECO:0000256" key="4">
    <source>
        <dbReference type="RuleBase" id="RU364078"/>
    </source>
</evidence>
<protein>
    <recommendedName>
        <fullName evidence="3">Coenzyme A biosynthesis bifunctional protein CoaBC</fullName>
    </recommendedName>
    <alternativeName>
        <fullName evidence="3">DNA/pantothenate metabolism flavoprotein</fullName>
    </alternativeName>
    <alternativeName>
        <fullName evidence="3">Phosphopantothenoylcysteine synthetase/decarboxylase</fullName>
        <shortName evidence="3">PPCS-PPCDC</shortName>
    </alternativeName>
    <domain>
        <recommendedName>
            <fullName evidence="3">Phosphopantothenoylcysteine decarboxylase</fullName>
            <shortName evidence="3">PPC decarboxylase</shortName>
            <shortName evidence="3">PPC-DC</shortName>
            <ecNumber evidence="3">4.1.1.36</ecNumber>
        </recommendedName>
        <alternativeName>
            <fullName evidence="3">CoaC</fullName>
        </alternativeName>
    </domain>
    <domain>
        <recommendedName>
            <fullName evidence="3">Phosphopantothenate--cysteine ligase</fullName>
            <ecNumber evidence="3">6.3.2.5</ecNumber>
        </recommendedName>
        <alternativeName>
            <fullName evidence="3">CoaB</fullName>
        </alternativeName>
        <alternativeName>
            <fullName evidence="3">Phosphopantothenoylcysteine synthetase</fullName>
            <shortName evidence="3">PPC synthetase</shortName>
            <shortName evidence="3">PPC-S</shortName>
        </alternativeName>
    </domain>
</protein>
<evidence type="ECO:0000259" key="5">
    <source>
        <dbReference type="Pfam" id="PF02441"/>
    </source>
</evidence>
<dbReference type="UniPathway" id="UPA00241">
    <property type="reaction ID" value="UER00353"/>
</dbReference>
<comment type="similarity">
    <text evidence="3 4">In the N-terminal section; belongs to the HFCD (homo-oligomeric flavin containing Cys decarboxylase) superfamily.</text>
</comment>
<keyword evidence="3" id="KW-0479">Metal-binding</keyword>
<dbReference type="GO" id="GO:0071513">
    <property type="term" value="C:phosphopantothenoylcysteine decarboxylase complex"/>
    <property type="evidence" value="ECO:0007669"/>
    <property type="project" value="TreeGrafter"/>
</dbReference>
<gene>
    <name evidence="3" type="primary">coaBC</name>
    <name evidence="7" type="ordered locus">Selin_2415</name>
</gene>
<comment type="function">
    <text evidence="3">Catalyzes two sequential steps in the biosynthesis of coenzyme A. In the first step cysteine is conjugated to 4'-phosphopantothenate to form 4-phosphopantothenoylcysteine. In the second step the latter compound is decarboxylated to form 4'-phosphopantotheine.</text>
</comment>
<comment type="pathway">
    <text evidence="3 4">Cofactor biosynthesis; coenzyme A biosynthesis; CoA from (R)-pantothenate: step 3/5.</text>
</comment>
<feature type="binding site" evidence="3">
    <location>
        <begin position="302"/>
        <end position="305"/>
    </location>
    <ligand>
        <name>CTP</name>
        <dbReference type="ChEBI" id="CHEBI:37563"/>
    </ligand>
</feature>
<dbReference type="EC" id="4.1.1.36" evidence="3"/>
<dbReference type="Gene3D" id="3.40.50.10300">
    <property type="entry name" value="CoaB-like"/>
    <property type="match status" value="1"/>
</dbReference>
<comment type="catalytic activity">
    <reaction evidence="3 4">
        <text>(R)-4'-phosphopantothenate + L-cysteine + CTP = N-[(R)-4-phosphopantothenoyl]-L-cysteine + CMP + diphosphate + H(+)</text>
        <dbReference type="Rhea" id="RHEA:19397"/>
        <dbReference type="ChEBI" id="CHEBI:10986"/>
        <dbReference type="ChEBI" id="CHEBI:15378"/>
        <dbReference type="ChEBI" id="CHEBI:33019"/>
        <dbReference type="ChEBI" id="CHEBI:35235"/>
        <dbReference type="ChEBI" id="CHEBI:37563"/>
        <dbReference type="ChEBI" id="CHEBI:59458"/>
        <dbReference type="ChEBI" id="CHEBI:60377"/>
        <dbReference type="EC" id="6.3.2.5"/>
    </reaction>
</comment>
<dbReference type="GO" id="GO:0015941">
    <property type="term" value="P:pantothenate catabolic process"/>
    <property type="evidence" value="ECO:0007669"/>
    <property type="project" value="InterPro"/>
</dbReference>
<accession>E6W551</accession>
<dbReference type="SUPFAM" id="SSF52507">
    <property type="entry name" value="Homo-oligomeric flavin-containing Cys decarboxylases, HFCD"/>
    <property type="match status" value="1"/>
</dbReference>
<feature type="binding site" evidence="3">
    <location>
        <position position="339"/>
    </location>
    <ligand>
        <name>CTP</name>
        <dbReference type="ChEBI" id="CHEBI:37563"/>
    </ligand>
</feature>
<sequence length="397" mass="42811">MNVLLGICGSIAAYKACDLLRLFVKDGHSVKVCMTTNARHFVTPLTLESLSGSPVYTDEFALGVRTNAEHIELTKWCDLFVIAPASASVLGKMAAAIADNPVNTLYLACRKPVLVAPAMNTAMLEHPATGRAMDLLRTDGVHFVEPWCGSLACGDIGRGKLAPIEDIYAHSLHLLEPRKDFAGKRVLVSAGPTREPLDPVRYLSNHSSGKMGYALAQALYQRGAEVTLVSGPVSLSVPYGVRCIPVETATQMHAAIMEQRHHADVIIKAAAVADFAPAEPGSIKWKKTREDDVPTLSLTRNPDILHTLCQSRQPGQYIVGFAAETHDLERHAREKLQRKGADMLIANLVGADHGGFGRDENTVEIFTPAGSHGQFSGSKIQVAHAILDQVAMQCTVP</sequence>
<comment type="similarity">
    <text evidence="3 4">In the C-terminal section; belongs to the PPC synthetase family.</text>
</comment>
<dbReference type="STRING" id="653733.Selin_2415"/>
<keyword evidence="3 4" id="KW-0285">Flavoprotein</keyword>
<keyword evidence="2 3" id="KW-0456">Lyase</keyword>
<evidence type="ECO:0000256" key="3">
    <source>
        <dbReference type="HAMAP-Rule" id="MF_02225"/>
    </source>
</evidence>
<comment type="pathway">
    <text evidence="3 4">Cofactor biosynthesis; coenzyme A biosynthesis; CoA from (R)-pantothenate: step 2/5.</text>
</comment>
<dbReference type="Pfam" id="PF04127">
    <property type="entry name" value="DFP"/>
    <property type="match status" value="1"/>
</dbReference>
<dbReference type="NCBIfam" id="TIGR00521">
    <property type="entry name" value="coaBC_dfp"/>
    <property type="match status" value="1"/>
</dbReference>
<comment type="function">
    <text evidence="4">Catalyzes two steps in the biosynthesis of coenzyme A. In the first step cysteine is conjugated to 4'-phosphopantothenate to form 4-phosphopantothenoylcysteine, in the latter compound is decarboxylated to form 4'-phosphopantotheine.</text>
</comment>
<keyword evidence="3 4" id="KW-0436">Ligase</keyword>
<dbReference type="RefSeq" id="WP_013507001.1">
    <property type="nucleotide sequence ID" value="NC_014836.1"/>
</dbReference>
<keyword evidence="3 4" id="KW-0288">FMN</keyword>
<dbReference type="InterPro" id="IPR036551">
    <property type="entry name" value="Flavin_trans-like"/>
</dbReference>
<dbReference type="FunCoup" id="E6W551">
    <property type="interactions" value="547"/>
</dbReference>
<comment type="caution">
    <text evidence="3">Lacks conserved residue(s) required for the propagation of feature annotation.</text>
</comment>
<proteinExistence type="inferred from homology"/>
<evidence type="ECO:0000313" key="7">
    <source>
        <dbReference type="EMBL" id="ADU67130.1"/>
    </source>
</evidence>
<dbReference type="SUPFAM" id="SSF102645">
    <property type="entry name" value="CoaB-like"/>
    <property type="match status" value="1"/>
</dbReference>
<comment type="cofactor">
    <cofactor evidence="3">
        <name>Mg(2+)</name>
        <dbReference type="ChEBI" id="CHEBI:18420"/>
    </cofactor>
</comment>
<dbReference type="eggNOG" id="COG0452">
    <property type="taxonomic scope" value="Bacteria"/>
</dbReference>
<dbReference type="GO" id="GO:0046872">
    <property type="term" value="F:metal ion binding"/>
    <property type="evidence" value="ECO:0007669"/>
    <property type="project" value="UniProtKB-KW"/>
</dbReference>
<dbReference type="InterPro" id="IPR003382">
    <property type="entry name" value="Flavoprotein"/>
</dbReference>
<dbReference type="GO" id="GO:0015937">
    <property type="term" value="P:coenzyme A biosynthetic process"/>
    <property type="evidence" value="ECO:0007669"/>
    <property type="project" value="UniProtKB-UniRule"/>
</dbReference>
<dbReference type="PANTHER" id="PTHR14359:SF6">
    <property type="entry name" value="PHOSPHOPANTOTHENOYLCYSTEINE DECARBOXYLASE"/>
    <property type="match status" value="1"/>
</dbReference>
<feature type="binding site" evidence="3">
    <location>
        <position position="274"/>
    </location>
    <ligand>
        <name>CTP</name>
        <dbReference type="ChEBI" id="CHEBI:37563"/>
    </ligand>
</feature>
<dbReference type="HOGENOM" id="CLU_033319_0_1_0"/>
<comment type="catalytic activity">
    <reaction evidence="3 4">
        <text>N-[(R)-4-phosphopantothenoyl]-L-cysteine + H(+) = (R)-4'-phosphopantetheine + CO2</text>
        <dbReference type="Rhea" id="RHEA:16793"/>
        <dbReference type="ChEBI" id="CHEBI:15378"/>
        <dbReference type="ChEBI" id="CHEBI:16526"/>
        <dbReference type="ChEBI" id="CHEBI:59458"/>
        <dbReference type="ChEBI" id="CHEBI:61723"/>
        <dbReference type="EC" id="4.1.1.36"/>
    </reaction>
</comment>
<reference evidence="7 8" key="1">
    <citation type="submission" date="2010-12" db="EMBL/GenBank/DDBJ databases">
        <title>Complete sequence of Desulfurispirillum indicum S5.</title>
        <authorList>
            <consortium name="US DOE Joint Genome Institute"/>
            <person name="Lucas S."/>
            <person name="Copeland A."/>
            <person name="Lapidus A."/>
            <person name="Cheng J.-F."/>
            <person name="Goodwin L."/>
            <person name="Pitluck S."/>
            <person name="Chertkov O."/>
            <person name="Held B."/>
            <person name="Detter J.C."/>
            <person name="Han C."/>
            <person name="Tapia R."/>
            <person name="Land M."/>
            <person name="Hauser L."/>
            <person name="Kyrpides N."/>
            <person name="Ivanova N."/>
            <person name="Mikhailova N."/>
            <person name="Haggblom M."/>
            <person name="Rauschenbach I."/>
            <person name="Bini E."/>
            <person name="Woyke T."/>
        </authorList>
    </citation>
    <scope>NUCLEOTIDE SEQUENCE [LARGE SCALE GENOMIC DNA]</scope>
    <source>
        <strain evidence="8">ATCC BAA-1389 / DSM 22839 / S5</strain>
    </source>
</reference>
<dbReference type="InParanoid" id="E6W551"/>
<organism evidence="7 8">
    <name type="scientific">Desulfurispirillum indicum (strain ATCC BAA-1389 / DSM 22839 / S5)</name>
    <dbReference type="NCBI Taxonomy" id="653733"/>
    <lineage>
        <taxon>Bacteria</taxon>
        <taxon>Pseudomonadati</taxon>
        <taxon>Chrysiogenota</taxon>
        <taxon>Chrysiogenia</taxon>
        <taxon>Chrysiogenales</taxon>
        <taxon>Chrysiogenaceae</taxon>
        <taxon>Desulfurispirillum</taxon>
    </lineage>
</organism>
<dbReference type="GO" id="GO:0010181">
    <property type="term" value="F:FMN binding"/>
    <property type="evidence" value="ECO:0007669"/>
    <property type="project" value="UniProtKB-UniRule"/>
</dbReference>
<dbReference type="GO" id="GO:0004633">
    <property type="term" value="F:phosphopantothenoylcysteine decarboxylase activity"/>
    <property type="evidence" value="ECO:0007669"/>
    <property type="project" value="UniProtKB-UniRule"/>
</dbReference>
<feature type="binding site" evidence="3">
    <location>
        <position position="284"/>
    </location>
    <ligand>
        <name>CTP</name>
        <dbReference type="ChEBI" id="CHEBI:37563"/>
    </ligand>
</feature>
<dbReference type="Proteomes" id="UP000002572">
    <property type="component" value="Chromosome"/>
</dbReference>
<dbReference type="InterPro" id="IPR035929">
    <property type="entry name" value="CoaB-like_sf"/>
</dbReference>
<feature type="binding site" evidence="3">
    <location>
        <position position="335"/>
    </location>
    <ligand>
        <name>CTP</name>
        <dbReference type="ChEBI" id="CHEBI:37563"/>
    </ligand>
</feature>
<keyword evidence="8" id="KW-1185">Reference proteome</keyword>
<feature type="region of interest" description="Phosphopantothenoylcysteine decarboxylase" evidence="3">
    <location>
        <begin position="1"/>
        <end position="185"/>
    </location>
</feature>
<dbReference type="GO" id="GO:0004632">
    <property type="term" value="F:phosphopantothenate--cysteine ligase activity"/>
    <property type="evidence" value="ECO:0007669"/>
    <property type="project" value="UniProtKB-UniRule"/>
</dbReference>
<keyword evidence="3" id="KW-0511">Multifunctional enzyme</keyword>